<feature type="region of interest" description="Disordered" evidence="1">
    <location>
        <begin position="99"/>
        <end position="121"/>
    </location>
</feature>
<keyword evidence="3" id="KW-1185">Reference proteome</keyword>
<feature type="compositionally biased region" description="Low complexity" evidence="1">
    <location>
        <begin position="1"/>
        <end position="16"/>
    </location>
</feature>
<accession>A0AA35SDI4</accession>
<proteinExistence type="predicted"/>
<evidence type="ECO:0000313" key="2">
    <source>
        <dbReference type="EMBL" id="CAI8026586.1"/>
    </source>
</evidence>
<sequence length="143" mass="15791">MGCGDQSSSDSRSGGDSAVGRKRPLKKLPVKNDSLASFIHRSLYSCSSLFPKTYFKAPTSAEFEGLYWEEQKAHKQQRKADTKKLRALLSDDSVAEMEEHDLDTYHPVGQDDVSDEEEEGGEGLHLLLLTRNSSTLLLSSGGR</sequence>
<reference evidence="2" key="1">
    <citation type="submission" date="2023-03" db="EMBL/GenBank/DDBJ databases">
        <authorList>
            <person name="Steffen K."/>
            <person name="Cardenas P."/>
        </authorList>
    </citation>
    <scope>NUCLEOTIDE SEQUENCE</scope>
</reference>
<gene>
    <name evidence="2" type="ORF">GBAR_LOCUS15266</name>
</gene>
<protein>
    <submittedName>
        <fullName evidence="2">Uncharacterized protein</fullName>
    </submittedName>
</protein>
<name>A0AA35SDI4_GEOBA</name>
<feature type="region of interest" description="Disordered" evidence="1">
    <location>
        <begin position="1"/>
        <end position="26"/>
    </location>
</feature>
<dbReference type="EMBL" id="CASHTH010002222">
    <property type="protein sequence ID" value="CAI8026586.1"/>
    <property type="molecule type" value="Genomic_DNA"/>
</dbReference>
<evidence type="ECO:0000313" key="3">
    <source>
        <dbReference type="Proteomes" id="UP001174909"/>
    </source>
</evidence>
<comment type="caution">
    <text evidence="2">The sequence shown here is derived from an EMBL/GenBank/DDBJ whole genome shotgun (WGS) entry which is preliminary data.</text>
</comment>
<dbReference type="AlphaFoldDB" id="A0AA35SDI4"/>
<dbReference type="Proteomes" id="UP001174909">
    <property type="component" value="Unassembled WGS sequence"/>
</dbReference>
<organism evidence="2 3">
    <name type="scientific">Geodia barretti</name>
    <name type="common">Barrett's horny sponge</name>
    <dbReference type="NCBI Taxonomy" id="519541"/>
    <lineage>
        <taxon>Eukaryota</taxon>
        <taxon>Metazoa</taxon>
        <taxon>Porifera</taxon>
        <taxon>Demospongiae</taxon>
        <taxon>Heteroscleromorpha</taxon>
        <taxon>Tetractinellida</taxon>
        <taxon>Astrophorina</taxon>
        <taxon>Geodiidae</taxon>
        <taxon>Geodia</taxon>
    </lineage>
</organism>
<evidence type="ECO:0000256" key="1">
    <source>
        <dbReference type="SAM" id="MobiDB-lite"/>
    </source>
</evidence>
<feature type="compositionally biased region" description="Acidic residues" evidence="1">
    <location>
        <begin position="112"/>
        <end position="121"/>
    </location>
</feature>